<dbReference type="RefSeq" id="XP_002111238.1">
    <property type="nucleotide sequence ID" value="XM_002111202.1"/>
</dbReference>
<dbReference type="SMART" id="SM00044">
    <property type="entry name" value="CYCc"/>
    <property type="match status" value="1"/>
</dbReference>
<keyword evidence="2" id="KW-0812">Transmembrane</keyword>
<dbReference type="OrthoDB" id="1890790at2759"/>
<dbReference type="PANTHER" id="PTHR11920:SF501">
    <property type="entry name" value="GUANYLATE CYCLASE 32E"/>
    <property type="match status" value="1"/>
</dbReference>
<dbReference type="InParanoid" id="B3RQH3"/>
<dbReference type="GO" id="GO:0016829">
    <property type="term" value="F:lyase activity"/>
    <property type="evidence" value="ECO:0007669"/>
    <property type="project" value="UniProtKB-KW"/>
</dbReference>
<evidence type="ECO:0000313" key="9">
    <source>
        <dbReference type="Proteomes" id="UP000009022"/>
    </source>
</evidence>
<evidence type="ECO:0000256" key="6">
    <source>
        <dbReference type="ARBA" id="ARBA00023239"/>
    </source>
</evidence>
<dbReference type="Proteomes" id="UP000009022">
    <property type="component" value="Unassembled WGS sequence"/>
</dbReference>
<comment type="subcellular location">
    <subcellularLocation>
        <location evidence="1">Membrane</location>
    </subcellularLocation>
</comment>
<dbReference type="EMBL" id="DS985243">
    <property type="protein sequence ID" value="EDV27242.1"/>
    <property type="molecule type" value="Genomic_DNA"/>
</dbReference>
<feature type="domain" description="Guanylate cyclase" evidence="7">
    <location>
        <begin position="33"/>
        <end position="164"/>
    </location>
</feature>
<dbReference type="HOGENOM" id="CLU_001072_6_1_1"/>
<feature type="non-terminal residue" evidence="8">
    <location>
        <position position="1"/>
    </location>
</feature>
<keyword evidence="5" id="KW-0472">Membrane</keyword>
<dbReference type="AlphaFoldDB" id="B3RQH3"/>
<gene>
    <name evidence="8" type="ORF">TRIADDRAFT_5829</name>
</gene>
<dbReference type="CDD" id="cd07302">
    <property type="entry name" value="CHD"/>
    <property type="match status" value="1"/>
</dbReference>
<dbReference type="OMA" id="HISENMY"/>
<dbReference type="GO" id="GO:0035556">
    <property type="term" value="P:intracellular signal transduction"/>
    <property type="evidence" value="ECO:0007669"/>
    <property type="project" value="InterPro"/>
</dbReference>
<dbReference type="eggNOG" id="KOG1023">
    <property type="taxonomic scope" value="Eukaryota"/>
</dbReference>
<organism evidence="8 9">
    <name type="scientific">Trichoplax adhaerens</name>
    <name type="common">Trichoplax reptans</name>
    <dbReference type="NCBI Taxonomy" id="10228"/>
    <lineage>
        <taxon>Eukaryota</taxon>
        <taxon>Metazoa</taxon>
        <taxon>Placozoa</taxon>
        <taxon>Uniplacotomia</taxon>
        <taxon>Trichoplacea</taxon>
        <taxon>Trichoplacidae</taxon>
        <taxon>Trichoplax</taxon>
    </lineage>
</organism>
<dbReference type="InterPro" id="IPR029787">
    <property type="entry name" value="Nucleotide_cyclase"/>
</dbReference>
<evidence type="ECO:0000256" key="5">
    <source>
        <dbReference type="ARBA" id="ARBA00023136"/>
    </source>
</evidence>
<dbReference type="CTD" id="6752451"/>
<dbReference type="SUPFAM" id="SSF55073">
    <property type="entry name" value="Nucleotide cyclase"/>
    <property type="match status" value="1"/>
</dbReference>
<dbReference type="GO" id="GO:0009190">
    <property type="term" value="P:cyclic nucleotide biosynthetic process"/>
    <property type="evidence" value="ECO:0007669"/>
    <property type="project" value="InterPro"/>
</dbReference>
<evidence type="ECO:0000259" key="7">
    <source>
        <dbReference type="PROSITE" id="PS50125"/>
    </source>
</evidence>
<dbReference type="PhylomeDB" id="B3RQH3"/>
<dbReference type="InterPro" id="IPR001054">
    <property type="entry name" value="A/G_cyclase"/>
</dbReference>
<keyword evidence="6" id="KW-0456">Lyase</keyword>
<evidence type="ECO:0000256" key="1">
    <source>
        <dbReference type="ARBA" id="ARBA00004370"/>
    </source>
</evidence>
<protein>
    <recommendedName>
        <fullName evidence="7">Guanylate cyclase domain-containing protein</fullName>
    </recommendedName>
</protein>
<dbReference type="GO" id="GO:0000166">
    <property type="term" value="F:nucleotide binding"/>
    <property type="evidence" value="ECO:0007669"/>
    <property type="project" value="UniProtKB-KW"/>
</dbReference>
<dbReference type="PROSITE" id="PS50125">
    <property type="entry name" value="GUANYLATE_CYCLASE_2"/>
    <property type="match status" value="1"/>
</dbReference>
<dbReference type="FunFam" id="3.30.70.1230:FF:000030">
    <property type="entry name" value="Si:ch211-215j19.12"/>
    <property type="match status" value="1"/>
</dbReference>
<evidence type="ECO:0000256" key="2">
    <source>
        <dbReference type="ARBA" id="ARBA00022692"/>
    </source>
</evidence>
<keyword evidence="3" id="KW-0547">Nucleotide-binding</keyword>
<evidence type="ECO:0000256" key="4">
    <source>
        <dbReference type="ARBA" id="ARBA00022989"/>
    </source>
</evidence>
<proteinExistence type="predicted"/>
<dbReference type="PANTHER" id="PTHR11920">
    <property type="entry name" value="GUANYLYL CYCLASE"/>
    <property type="match status" value="1"/>
</dbReference>
<dbReference type="KEGG" id="tad:TRIADDRAFT_5829"/>
<keyword evidence="4" id="KW-1133">Transmembrane helix</keyword>
<dbReference type="Pfam" id="PF00211">
    <property type="entry name" value="Guanylate_cyc"/>
    <property type="match status" value="1"/>
</dbReference>
<accession>B3RQH3</accession>
<dbReference type="GO" id="GO:0016020">
    <property type="term" value="C:membrane"/>
    <property type="evidence" value="ECO:0007669"/>
    <property type="project" value="UniProtKB-SubCell"/>
</dbReference>
<dbReference type="GeneID" id="6752451"/>
<evidence type="ECO:0000313" key="8">
    <source>
        <dbReference type="EMBL" id="EDV27242.1"/>
    </source>
</evidence>
<keyword evidence="9" id="KW-1185">Reference proteome</keyword>
<name>B3RQH3_TRIAD</name>
<dbReference type="InterPro" id="IPR050401">
    <property type="entry name" value="Cyclic_nucleotide_synthase"/>
</dbReference>
<feature type="non-terminal residue" evidence="8">
    <location>
        <position position="190"/>
    </location>
</feature>
<dbReference type="Gene3D" id="3.30.70.1230">
    <property type="entry name" value="Nucleotide cyclase"/>
    <property type="match status" value="1"/>
</dbReference>
<evidence type="ECO:0000256" key="3">
    <source>
        <dbReference type="ARBA" id="ARBA00022741"/>
    </source>
</evidence>
<sequence length="190" mass="21266">RTDQLLHQLLPSAVAEQLKLGKVVIAEAFDDVTIYISDIVGFTHICHSTTPVRVVYMLNAIYTLFDRIVDRYHVYKTETIGDAYMVASGVPKRLAEKKHAVEIAQMAMEILTNMRRINIPHVPVEQLQMRIGIHTGSCVAGVVGIKMPRYCLFGQTVSVATRMEARGSPMKINISKSTYEALSSYGDYDM</sequence>
<reference evidence="8 9" key="1">
    <citation type="journal article" date="2008" name="Nature">
        <title>The Trichoplax genome and the nature of placozoans.</title>
        <authorList>
            <person name="Srivastava M."/>
            <person name="Begovic E."/>
            <person name="Chapman J."/>
            <person name="Putnam N.H."/>
            <person name="Hellsten U."/>
            <person name="Kawashima T."/>
            <person name="Kuo A."/>
            <person name="Mitros T."/>
            <person name="Salamov A."/>
            <person name="Carpenter M.L."/>
            <person name="Signorovitch A.Y."/>
            <person name="Moreno M.A."/>
            <person name="Kamm K."/>
            <person name="Grimwood J."/>
            <person name="Schmutz J."/>
            <person name="Shapiro H."/>
            <person name="Grigoriev I.V."/>
            <person name="Buss L.W."/>
            <person name="Schierwater B."/>
            <person name="Dellaporta S.L."/>
            <person name="Rokhsar D.S."/>
        </authorList>
    </citation>
    <scope>NUCLEOTIDE SEQUENCE [LARGE SCALE GENOMIC DNA]</scope>
    <source>
        <strain evidence="8 9">Grell-BS-1999</strain>
    </source>
</reference>